<dbReference type="Proteomes" id="UP000616885">
    <property type="component" value="Unassembled WGS sequence"/>
</dbReference>
<dbReference type="EMBL" id="JADCTT010000005">
    <property type="protein sequence ID" value="KAF9752781.1"/>
    <property type="molecule type" value="Genomic_DNA"/>
</dbReference>
<proteinExistence type="predicted"/>
<reference evidence="1" key="1">
    <citation type="submission" date="2020-10" db="EMBL/GenBank/DDBJ databases">
        <title>High-Quality Genome Resource of Clonostachys rosea strain S41 by Oxford Nanopore Long-Read Sequencing.</title>
        <authorList>
            <person name="Wang H."/>
        </authorList>
    </citation>
    <scope>NUCLEOTIDE SEQUENCE</scope>
    <source>
        <strain evidence="1">S41</strain>
    </source>
</reference>
<sequence>MSEVVEIPDYKNFGQIKAKVSITSEGGAVKLSLVEGQLNSSAKVQVAGGQISEVKLSEQETVIGA</sequence>
<comment type="caution">
    <text evidence="1">The sequence shown here is derived from an EMBL/GenBank/DDBJ whole genome shotgun (WGS) entry which is preliminary data.</text>
</comment>
<name>A0A8H7TMU1_BIOOC</name>
<accession>A0A8H7TMU1</accession>
<evidence type="ECO:0000313" key="2">
    <source>
        <dbReference type="Proteomes" id="UP000616885"/>
    </source>
</evidence>
<evidence type="ECO:0000313" key="1">
    <source>
        <dbReference type="EMBL" id="KAF9752781.1"/>
    </source>
</evidence>
<organism evidence="1 2">
    <name type="scientific">Bionectria ochroleuca</name>
    <name type="common">Gliocladium roseum</name>
    <dbReference type="NCBI Taxonomy" id="29856"/>
    <lineage>
        <taxon>Eukaryota</taxon>
        <taxon>Fungi</taxon>
        <taxon>Dikarya</taxon>
        <taxon>Ascomycota</taxon>
        <taxon>Pezizomycotina</taxon>
        <taxon>Sordariomycetes</taxon>
        <taxon>Hypocreomycetidae</taxon>
        <taxon>Hypocreales</taxon>
        <taxon>Bionectriaceae</taxon>
        <taxon>Clonostachys</taxon>
    </lineage>
</organism>
<gene>
    <name evidence="1" type="ORF">IM811_014575</name>
</gene>
<protein>
    <submittedName>
        <fullName evidence="1">Uncharacterized protein</fullName>
    </submittedName>
</protein>
<dbReference type="AlphaFoldDB" id="A0A8H7TMU1"/>